<sequence length="1628" mass="186364">MPGNVPILHSIYTGNGEDSSILVLELDADNIWLVDSGFSRSPSYQYFRSAILKHKISNIKGIIITNTHAGRLNGITRFLKEFFSQDISTEESQKLDCLIILTKEFINEPIIDILKDNEFEIIHDFDDKKPIFESQNINLKCFFHDKGRPLILKRKRNVDQNTSFYEKTVRYVTTNSMVTNYVSPILSNYGLNNYVENSSLVKIFGLGRSEVKPSSNTSIERSINELSTNVQGNKSKAHADLSSILTCLQYTCNSKVGNMILTSDSIASWILEVVTIKLKEYQQTQLNERPFIDVFQVPNYGSRINSMVGTHVSLPQYVNQQFALMMILYYGGQFDFKDLDDKAAIETDFEIMCNFSNFEIFEEAAQSKGYIQTPSNLAAIKNFLKFMARALVIRRPEKDSNINWNWDEINWPEVGRKLYIIYKMNQKTKQHHWPKYDFIKDEVGISDEELDEKFDSYINNIRRGNITEKQLYVYFKSIKRRIRKNFDIMHKDLKPLLSSMWHCLKISPLSFRYIASSISNFYNSFITKTYIISSGSRHGHPDSLVLVGIIKSVLEDLNEEEREVMILLTNGSKINMNLLTSAIDDLLENKSSDIQKLLSKRIKVYTINDSAYEVSIKLSNGELLDPKSAQLLSWDSTGKEEIKKITDIFKRNKNLPSQPIDKKVIYNIKILNQDNLWLSVDKEGNLASSDVPVSFLISLSFPDQIAYQISCKSCNFIVKFEWVVEDKYDEFYLVDLNTEEKHYYAIDKSTTSPKFKKQPTKEGAQTFCFSIDDSINNSTDKKRSGKTLKDFLIELGELEKNEENTTLTIRNALNYIICTRNVEKIFESLPNYFANVLSLIIELDSEVVWEISKDNLFDIKNASIRPKKEELPKLGVFVTAMHITIKNPRLNNMEISMKINLNNNGSESILEWTPKITDISKTKPVHDYLLNTNVQQKKWRNISFGYLCLLMMPQLSVVPEFLKISLPFISSIALLDQKVNKEISEINFETGPTGAIATEAKFLLDKSMTGNMLDFQLSGIPISQITDVEIKITDPGAISGSPKISIDARANIGDKSVILLTQNDNMQSFIVEFDAGTTLTQVAKALKAGENIYDKFKVPLFDIPLSNFLENIQPEFSLLFYPVTEPPTMNFRLKNIRVFAKNNIPEIKNFVPSQIYERLTNTTIDISIFNPLETENITIGTNINFCLSIANDKKLLATLSYMHDKKIEQLYTLPQYMISIKPQSLDENNNTMKLREVLNAIDLFETLEELSEFAPMLWKPINKEIKIIKFQYLDLYVKNYNSYNDFRLDITITNFIIKTGVIEVTDATIVLEHHDTQWTGKIKSVAKIIENDRKYNCFIEYTFPSTKYVGNLLIKNLSEYLELETILKIFQLENVFNVPALNSLFKHAKILEISVDLANSDDSDFIIQELSIILWTKDLELGSLAIDQLKIYILYSSSRNITDSAIWKFSIEGNVDSLVAMINYDNEKSKMQATLVPTKSKTLNDMVDLLTTTTISSNPMFDEVRDSEITSVDLIINIDTGDAYIEEFSILLMKKLSHGKMSLDDLEFKYRKSNNDYIASDMIFILKATISRQLGDDKISATVAIDCGTEYDNGSVKAYITSPQKPLLLSDLLKLLVDNQPDLQELLP</sequence>
<proteinExistence type="predicted"/>
<dbReference type="EMBL" id="CAJVPU010008619">
    <property type="protein sequence ID" value="CAG8585932.1"/>
    <property type="molecule type" value="Genomic_DNA"/>
</dbReference>
<reference evidence="1" key="1">
    <citation type="submission" date="2021-06" db="EMBL/GenBank/DDBJ databases">
        <authorList>
            <person name="Kallberg Y."/>
            <person name="Tangrot J."/>
            <person name="Rosling A."/>
        </authorList>
    </citation>
    <scope>NUCLEOTIDE SEQUENCE</scope>
    <source>
        <strain evidence="1">IL203A</strain>
    </source>
</reference>
<evidence type="ECO:0000313" key="1">
    <source>
        <dbReference type="EMBL" id="CAG8585932.1"/>
    </source>
</evidence>
<organism evidence="1 2">
    <name type="scientific">Dentiscutata heterogama</name>
    <dbReference type="NCBI Taxonomy" id="1316150"/>
    <lineage>
        <taxon>Eukaryota</taxon>
        <taxon>Fungi</taxon>
        <taxon>Fungi incertae sedis</taxon>
        <taxon>Mucoromycota</taxon>
        <taxon>Glomeromycotina</taxon>
        <taxon>Glomeromycetes</taxon>
        <taxon>Diversisporales</taxon>
        <taxon>Gigasporaceae</taxon>
        <taxon>Dentiscutata</taxon>
    </lineage>
</organism>
<evidence type="ECO:0000313" key="2">
    <source>
        <dbReference type="Proteomes" id="UP000789702"/>
    </source>
</evidence>
<name>A0ACA9MDU4_9GLOM</name>
<gene>
    <name evidence="1" type="ORF">DHETER_LOCUS6664</name>
</gene>
<accession>A0ACA9MDU4</accession>
<feature type="non-terminal residue" evidence="1">
    <location>
        <position position="1628"/>
    </location>
</feature>
<keyword evidence="2" id="KW-1185">Reference proteome</keyword>
<comment type="caution">
    <text evidence="1">The sequence shown here is derived from an EMBL/GenBank/DDBJ whole genome shotgun (WGS) entry which is preliminary data.</text>
</comment>
<protein>
    <submittedName>
        <fullName evidence="1">3098_t:CDS:1</fullName>
    </submittedName>
</protein>
<dbReference type="Proteomes" id="UP000789702">
    <property type="component" value="Unassembled WGS sequence"/>
</dbReference>